<dbReference type="OMA" id="EEHTYKK"/>
<evidence type="ECO:0000256" key="5">
    <source>
        <dbReference type="ARBA" id="ARBA00022989"/>
    </source>
</evidence>
<evidence type="ECO:0000256" key="7">
    <source>
        <dbReference type="PROSITE-ProRule" id="PRU00703"/>
    </source>
</evidence>
<protein>
    <submittedName>
        <fullName evidence="13">CNNM transmembrane domain-containing protein</fullName>
    </submittedName>
</protein>
<evidence type="ECO:0000313" key="13">
    <source>
        <dbReference type="WBParaSite" id="nRc.2.0.1.t00748-RA"/>
    </source>
</evidence>
<keyword evidence="3 8" id="KW-0812">Transmembrane</keyword>
<sequence>MFVLKNVSSKGSHFRIFQRTCHTLGNLVIHMNDLSSNYSHQLNVTSLNCMFKAPNSIFCDNQKFIPSTEDEWNYRDYRFWIFVGAYIGVMLFAGLMSGLTLAIFSLDLTSLRVLEVAGSERDKKYASRIMPLAQRQYLVLVSLVLANALAVEAMPLIMDRISSPAVAILISVTAVLIFGEVLPQALCGRYGLVIGYLFNWLVWIIIGVEFIVAFPISKVLELSLGKNYGTFYRRAELKALVDFHGPAKKCTKKTAEKSAIINDDSVVITEERLTIDEVLIIKALSVMIKLEDVFMVSIDAEIDVKMMHEILDLGHSRIPVYAGKRSNLIGLLLTKSLILVDPNKVTPVRELIQDNRYFYPIFWIEGNMPLYILLNKFQEGASSHMAFVREKLEDGSYQALGMVTLEDVLEEILQEEIYDETDAFRGIDRCCSHFRRTSSKVTFLKRLCNKNNNDIGNDNHTCSNGRCISCDVR</sequence>
<evidence type="ECO:0000256" key="9">
    <source>
        <dbReference type="SAM" id="Phobius"/>
    </source>
</evidence>
<evidence type="ECO:0000256" key="1">
    <source>
        <dbReference type="ARBA" id="ARBA00004141"/>
    </source>
</evidence>
<accession>A0A915HGK7</accession>
<dbReference type="GO" id="GO:0008340">
    <property type="term" value="P:determination of adult lifespan"/>
    <property type="evidence" value="ECO:0007669"/>
    <property type="project" value="UniProtKB-ARBA"/>
</dbReference>
<dbReference type="InterPro" id="IPR044751">
    <property type="entry name" value="Ion_transp-like_CBS"/>
</dbReference>
<organism evidence="12 13">
    <name type="scientific">Romanomermis culicivorax</name>
    <name type="common">Nematode worm</name>
    <dbReference type="NCBI Taxonomy" id="13658"/>
    <lineage>
        <taxon>Eukaryota</taxon>
        <taxon>Metazoa</taxon>
        <taxon>Ecdysozoa</taxon>
        <taxon>Nematoda</taxon>
        <taxon>Enoplea</taxon>
        <taxon>Dorylaimia</taxon>
        <taxon>Mermithida</taxon>
        <taxon>Mermithoidea</taxon>
        <taxon>Mermithidae</taxon>
        <taxon>Romanomermis</taxon>
    </lineage>
</organism>
<comment type="subcellular location">
    <subcellularLocation>
        <location evidence="1">Membrane</location>
        <topology evidence="1">Multi-pass membrane protein</topology>
    </subcellularLocation>
</comment>
<dbReference type="InterPro" id="IPR046342">
    <property type="entry name" value="CBS_dom_sf"/>
</dbReference>
<feature type="transmembrane region" description="Helical" evidence="9">
    <location>
        <begin position="79"/>
        <end position="104"/>
    </location>
</feature>
<dbReference type="PROSITE" id="PS51846">
    <property type="entry name" value="CNNM"/>
    <property type="match status" value="1"/>
</dbReference>
<evidence type="ECO:0000256" key="4">
    <source>
        <dbReference type="ARBA" id="ARBA00022737"/>
    </source>
</evidence>
<feature type="domain" description="CNNM transmembrane" evidence="11">
    <location>
        <begin position="75"/>
        <end position="254"/>
    </location>
</feature>
<dbReference type="Pfam" id="PF01595">
    <property type="entry name" value="CNNM"/>
    <property type="match status" value="1"/>
</dbReference>
<keyword evidence="5 8" id="KW-1133">Transmembrane helix</keyword>
<dbReference type="Gene3D" id="3.10.580.10">
    <property type="entry name" value="CBS-domain"/>
    <property type="match status" value="1"/>
</dbReference>
<comment type="similarity">
    <text evidence="2">Belongs to the ACDP family.</text>
</comment>
<keyword evidence="6 8" id="KW-0472">Membrane</keyword>
<name>A0A915HGK7_ROMCU</name>
<dbReference type="GO" id="GO:0005737">
    <property type="term" value="C:cytoplasm"/>
    <property type="evidence" value="ECO:0007669"/>
    <property type="project" value="TreeGrafter"/>
</dbReference>
<dbReference type="AlphaFoldDB" id="A0A915HGK7"/>
<dbReference type="CDD" id="cd04590">
    <property type="entry name" value="CBS_pair_CorC_HlyC_assoc"/>
    <property type="match status" value="1"/>
</dbReference>
<dbReference type="GO" id="GO:0016020">
    <property type="term" value="C:membrane"/>
    <property type="evidence" value="ECO:0007669"/>
    <property type="project" value="UniProtKB-SubCell"/>
</dbReference>
<dbReference type="PANTHER" id="PTHR12064">
    <property type="entry name" value="METAL TRANSPORTER CNNM"/>
    <property type="match status" value="1"/>
</dbReference>
<dbReference type="InterPro" id="IPR000644">
    <property type="entry name" value="CBS_dom"/>
</dbReference>
<evidence type="ECO:0000256" key="3">
    <source>
        <dbReference type="ARBA" id="ARBA00022692"/>
    </source>
</evidence>
<evidence type="ECO:0000256" key="8">
    <source>
        <dbReference type="PROSITE-ProRule" id="PRU01193"/>
    </source>
</evidence>
<evidence type="ECO:0000313" key="12">
    <source>
        <dbReference type="Proteomes" id="UP000887565"/>
    </source>
</evidence>
<feature type="domain" description="CBS" evidence="10">
    <location>
        <begin position="354"/>
        <end position="420"/>
    </location>
</feature>
<reference evidence="13" key="1">
    <citation type="submission" date="2022-11" db="UniProtKB">
        <authorList>
            <consortium name="WormBaseParasite"/>
        </authorList>
    </citation>
    <scope>IDENTIFICATION</scope>
</reference>
<dbReference type="GO" id="GO:1905941">
    <property type="term" value="P:positive regulation of gonad development"/>
    <property type="evidence" value="ECO:0007669"/>
    <property type="project" value="UniProtKB-ARBA"/>
</dbReference>
<keyword evidence="7" id="KW-0129">CBS domain</keyword>
<dbReference type="SUPFAM" id="SSF54631">
    <property type="entry name" value="CBS-domain pair"/>
    <property type="match status" value="1"/>
</dbReference>
<evidence type="ECO:0000256" key="2">
    <source>
        <dbReference type="ARBA" id="ARBA00010484"/>
    </source>
</evidence>
<dbReference type="GO" id="GO:0030026">
    <property type="term" value="P:intracellular manganese ion homeostasis"/>
    <property type="evidence" value="ECO:0007669"/>
    <property type="project" value="TreeGrafter"/>
</dbReference>
<dbReference type="InterPro" id="IPR002550">
    <property type="entry name" value="CNNM"/>
</dbReference>
<dbReference type="InterPro" id="IPR045095">
    <property type="entry name" value="ACDP"/>
</dbReference>
<dbReference type="GO" id="GO:0010960">
    <property type="term" value="P:magnesium ion homeostasis"/>
    <property type="evidence" value="ECO:0007669"/>
    <property type="project" value="InterPro"/>
</dbReference>
<dbReference type="Proteomes" id="UP000887565">
    <property type="component" value="Unplaced"/>
</dbReference>
<proteinExistence type="inferred from homology"/>
<evidence type="ECO:0000256" key="6">
    <source>
        <dbReference type="ARBA" id="ARBA00023136"/>
    </source>
</evidence>
<dbReference type="WBParaSite" id="nRc.2.0.1.t00748-RA">
    <property type="protein sequence ID" value="nRc.2.0.1.t00748-RA"/>
    <property type="gene ID" value="nRc.2.0.1.g00748"/>
</dbReference>
<evidence type="ECO:0000259" key="11">
    <source>
        <dbReference type="PROSITE" id="PS51846"/>
    </source>
</evidence>
<feature type="transmembrane region" description="Helical" evidence="9">
    <location>
        <begin position="194"/>
        <end position="216"/>
    </location>
</feature>
<dbReference type="PROSITE" id="PS51371">
    <property type="entry name" value="CBS"/>
    <property type="match status" value="1"/>
</dbReference>
<evidence type="ECO:0000259" key="10">
    <source>
        <dbReference type="PROSITE" id="PS51371"/>
    </source>
</evidence>
<keyword evidence="12" id="KW-1185">Reference proteome</keyword>
<dbReference type="PANTHER" id="PTHR12064:SF97">
    <property type="entry name" value="METAL TRANSPORTER CNNM-5"/>
    <property type="match status" value="1"/>
</dbReference>
<feature type="transmembrane region" description="Helical" evidence="9">
    <location>
        <begin position="164"/>
        <end position="182"/>
    </location>
</feature>
<keyword evidence="4" id="KW-0677">Repeat</keyword>